<gene>
    <name evidence="1" type="ORF">NMU03_07840</name>
</gene>
<keyword evidence="2" id="KW-1185">Reference proteome</keyword>
<accession>A0ABY5I9E7</accession>
<evidence type="ECO:0000313" key="1">
    <source>
        <dbReference type="EMBL" id="UTY40663.1"/>
    </source>
</evidence>
<protein>
    <recommendedName>
        <fullName evidence="3">Rubrerythrin</fullName>
    </recommendedName>
</protein>
<dbReference type="Proteomes" id="UP001060112">
    <property type="component" value="Chromosome"/>
</dbReference>
<dbReference type="SUPFAM" id="SSF47240">
    <property type="entry name" value="Ferritin-like"/>
    <property type="match status" value="1"/>
</dbReference>
<evidence type="ECO:0008006" key="3">
    <source>
        <dbReference type="Google" id="ProtNLM"/>
    </source>
</evidence>
<evidence type="ECO:0000313" key="2">
    <source>
        <dbReference type="Proteomes" id="UP001060112"/>
    </source>
</evidence>
<dbReference type="EMBL" id="CP101620">
    <property type="protein sequence ID" value="UTY40663.1"/>
    <property type="molecule type" value="Genomic_DNA"/>
</dbReference>
<reference evidence="1" key="1">
    <citation type="submission" date="2022-07" db="EMBL/GenBank/DDBJ databases">
        <title>Faecal culturing of patients with breast cancer.</title>
        <authorList>
            <person name="Teng N.M.Y."/>
            <person name="Kiu R."/>
            <person name="Evans R."/>
            <person name="Baker D.J."/>
            <person name="Zenner C."/>
            <person name="Robinson S.D."/>
            <person name="Hall L.J."/>
        </authorList>
    </citation>
    <scope>NUCLEOTIDE SEQUENCE</scope>
    <source>
        <strain evidence="1">LH1062</strain>
    </source>
</reference>
<organism evidence="1 2">
    <name type="scientific">Allocoprobacillus halotolerans</name>
    <dbReference type="NCBI Taxonomy" id="2944914"/>
    <lineage>
        <taxon>Bacteria</taxon>
        <taxon>Bacillati</taxon>
        <taxon>Bacillota</taxon>
        <taxon>Erysipelotrichia</taxon>
        <taxon>Erysipelotrichales</taxon>
        <taxon>Erysipelotrichaceae</taxon>
        <taxon>Allocoprobacillus</taxon>
    </lineage>
</organism>
<dbReference type="RefSeq" id="WP_290142102.1">
    <property type="nucleotide sequence ID" value="NZ_CP101620.1"/>
</dbReference>
<sequence>MRDQLQSYIYTEKFLAQLYRRAAALASSQDETEALLRFAQNAEQNAVFLNHFYKLEYGINFDPMVPDVNLQGGYRAVLNEILKLEISSFLQYRTNTYNQGNTDFRETMRAISDTKLGHILTTLAIITNLNTPPQTTE</sequence>
<name>A0ABY5I9E7_9FIRM</name>
<proteinExistence type="predicted"/>
<dbReference type="InterPro" id="IPR009078">
    <property type="entry name" value="Ferritin-like_SF"/>
</dbReference>